<feature type="region of interest" description="Disordered" evidence="9">
    <location>
        <begin position="389"/>
        <end position="436"/>
    </location>
</feature>
<comment type="caution">
    <text evidence="13">The sequence shown here is derived from an EMBL/GenBank/DDBJ whole genome shotgun (WGS) entry which is preliminary data.</text>
</comment>
<evidence type="ECO:0000256" key="7">
    <source>
        <dbReference type="ARBA" id="ARBA00023065"/>
    </source>
</evidence>
<feature type="transmembrane region" description="Helical" evidence="10">
    <location>
        <begin position="566"/>
        <end position="587"/>
    </location>
</feature>
<feature type="transmembrane region" description="Helical" evidence="10">
    <location>
        <begin position="787"/>
        <end position="809"/>
    </location>
</feature>
<keyword evidence="5" id="KW-0630">Potassium</keyword>
<dbReference type="PANTHER" id="PTHR30540:SF83">
    <property type="entry name" value="K+ POTASSIUM TRANSPORTER"/>
    <property type="match status" value="1"/>
</dbReference>
<feature type="domain" description="K+ potassium transporter integral membrane" evidence="11">
    <location>
        <begin position="674"/>
        <end position="844"/>
    </location>
</feature>
<accession>A0ABD3M8M4</accession>
<feature type="compositionally biased region" description="Low complexity" evidence="9">
    <location>
        <begin position="391"/>
        <end position="430"/>
    </location>
</feature>
<evidence type="ECO:0000256" key="8">
    <source>
        <dbReference type="ARBA" id="ARBA00023136"/>
    </source>
</evidence>
<feature type="compositionally biased region" description="Low complexity" evidence="9">
    <location>
        <begin position="19"/>
        <end position="38"/>
    </location>
</feature>
<keyword evidence="7" id="KW-0406">Ion transport</keyword>
<feature type="transmembrane region" description="Helical" evidence="10">
    <location>
        <begin position="821"/>
        <end position="839"/>
    </location>
</feature>
<evidence type="ECO:0008006" key="15">
    <source>
        <dbReference type="Google" id="ProtNLM"/>
    </source>
</evidence>
<keyword evidence="8 10" id="KW-0472">Membrane</keyword>
<feature type="transmembrane region" description="Helical" evidence="10">
    <location>
        <begin position="759"/>
        <end position="781"/>
    </location>
</feature>
<evidence type="ECO:0000256" key="5">
    <source>
        <dbReference type="ARBA" id="ARBA00022958"/>
    </source>
</evidence>
<evidence type="ECO:0000256" key="3">
    <source>
        <dbReference type="ARBA" id="ARBA00022538"/>
    </source>
</evidence>
<evidence type="ECO:0000313" key="13">
    <source>
        <dbReference type="EMBL" id="KAL3760359.1"/>
    </source>
</evidence>
<reference evidence="13 14" key="1">
    <citation type="submission" date="2024-10" db="EMBL/GenBank/DDBJ databases">
        <title>Updated reference genomes for cyclostephanoid diatoms.</title>
        <authorList>
            <person name="Roberts W.R."/>
            <person name="Alverson A.J."/>
        </authorList>
    </citation>
    <scope>NUCLEOTIDE SEQUENCE [LARGE SCALE GENOMIC DNA]</scope>
    <source>
        <strain evidence="13 14">AJA232-27</strain>
    </source>
</reference>
<dbReference type="GO" id="GO:0006813">
    <property type="term" value="P:potassium ion transport"/>
    <property type="evidence" value="ECO:0007669"/>
    <property type="project" value="UniProtKB-KW"/>
</dbReference>
<keyword evidence="2" id="KW-0813">Transport</keyword>
<dbReference type="PANTHER" id="PTHR30540">
    <property type="entry name" value="OSMOTIC STRESS POTASSIUM TRANSPORTER"/>
    <property type="match status" value="1"/>
</dbReference>
<dbReference type="Proteomes" id="UP001530293">
    <property type="component" value="Unassembled WGS sequence"/>
</dbReference>
<evidence type="ECO:0000256" key="4">
    <source>
        <dbReference type="ARBA" id="ARBA00022692"/>
    </source>
</evidence>
<evidence type="ECO:0000259" key="11">
    <source>
        <dbReference type="Pfam" id="PF02705"/>
    </source>
</evidence>
<evidence type="ECO:0000256" key="1">
    <source>
        <dbReference type="ARBA" id="ARBA00004141"/>
    </source>
</evidence>
<proteinExistence type="predicted"/>
<dbReference type="InterPro" id="IPR053952">
    <property type="entry name" value="K_trans_C"/>
</dbReference>
<name>A0ABD3M8M4_9STRA</name>
<feature type="region of interest" description="Disordered" evidence="9">
    <location>
        <begin position="1"/>
        <end position="77"/>
    </location>
</feature>
<organism evidence="13 14">
    <name type="scientific">Discostella pseudostelligera</name>
    <dbReference type="NCBI Taxonomy" id="259834"/>
    <lineage>
        <taxon>Eukaryota</taxon>
        <taxon>Sar</taxon>
        <taxon>Stramenopiles</taxon>
        <taxon>Ochrophyta</taxon>
        <taxon>Bacillariophyta</taxon>
        <taxon>Coscinodiscophyceae</taxon>
        <taxon>Thalassiosirophycidae</taxon>
        <taxon>Stephanodiscales</taxon>
        <taxon>Stephanodiscaceae</taxon>
        <taxon>Discostella</taxon>
    </lineage>
</organism>
<evidence type="ECO:0000313" key="14">
    <source>
        <dbReference type="Proteomes" id="UP001530293"/>
    </source>
</evidence>
<feature type="transmembrane region" description="Helical" evidence="10">
    <location>
        <begin position="295"/>
        <end position="317"/>
    </location>
</feature>
<evidence type="ECO:0000259" key="12">
    <source>
        <dbReference type="Pfam" id="PF22776"/>
    </source>
</evidence>
<keyword evidence="4 10" id="KW-0812">Transmembrane</keyword>
<dbReference type="GO" id="GO:0016020">
    <property type="term" value="C:membrane"/>
    <property type="evidence" value="ECO:0007669"/>
    <property type="project" value="UniProtKB-SubCell"/>
</dbReference>
<sequence length="1137" mass="121767">MFSKSKSLGASAFRSSMTNSNNNNGSNNSNNNNNNNNGTAPSSPGSRHTIAHNAPPPSSSPGGAGGGGGGGRHTRQVSRVHRTIAHRQNLSSLPDDFFAIAPLTPGGGGDGAPAVAAAPPPVVNQIPAEYRRGGGGGGLSSSRSLSLGVGAMSSRSLSLGVGGMSARSLGLGLGDSATNITASAITGTTATTTTTTKDATGATTATAGGSAVGTTPAGTHGHAIAGHGHTAASGAEGHHHSKASTACNFLSLLIGAIGVVFGDIGTSPLYTLNTVLANIPLFKGTDRTLVNRSEIVVATYCLMFYSLVWVVLIKYVLWVMRVHHHGAGGELAMAQVILKGLDPTRGEGEKAREYKLPLPGTDVEGNTANNGSLHRIASEGVLEEMMDNQEATTTTTNGASSNTASSNGNYYGAHAAAPTTTTTTTTPTPTETKQQLGIRKRSTIVMTIAMMSTGFLIGDGVITPPNTVLGALYSPVLAHVSTSLNVLLSCLVLIFIFNVQRFGSQVIGYVSGPIMIVWFLVLAILGGMAIGRYPEEARFMLRAFNPASLVEFSGGEEGVYPPHVGFYNAFLSLSGVILCITGAEALYADLGHFGYRAIMVAWCTMIFPALALHYFGQCCYVISLGRDMELYPPSMATTEEYQALVDNRELFNTQLIEVPGNLVYALVPTQDMSHMAGQACLWLLTIVAVLASIIASQALISGVFSILTQAYALELMPRMTILHTNPNEKGQVFIREANTMMCIMCVLIVLLFQTSDKLTAAYGIAVAFCMFFTDVLMGFVMNWVWKFHWIVAIACCVPFVFVDGLYLSANVLKLGEGAESWISICIAFVAWFCMQAHWWTKTTVKAKASGGGSTASAPVVMQQPSAAAAVVGGSPTTTAYSTDIDHLVRLLNESKLLTRMPVAGVFLTPYPNTYPRCLSTLARSMAALPETIILLHISFSRDKPYVADEERYDLICHDEVLGVYSLNLYFGYAEPITADHFDVTNSLRDIFESECYAALRKLTEDRSRASKRDGLTRTVSNWARINERLTESMLLAPFEEFGTKDTSSSRENHHWTYFLGVRKYVPHAKENVFTRLFVHTCDFLSRNSKSSRDFFGLTSVDTIEVSCVTMIRTKDHPEETEEEEMLELTGMDAGEQA</sequence>
<evidence type="ECO:0000256" key="10">
    <source>
        <dbReference type="SAM" id="Phobius"/>
    </source>
</evidence>
<dbReference type="AlphaFoldDB" id="A0ABD3M8M4"/>
<feature type="transmembrane region" description="Helical" evidence="10">
    <location>
        <begin position="599"/>
        <end position="623"/>
    </location>
</feature>
<feature type="transmembrane region" description="Helical" evidence="10">
    <location>
        <begin position="443"/>
        <end position="464"/>
    </location>
</feature>
<dbReference type="InterPro" id="IPR053951">
    <property type="entry name" value="K_trans_N"/>
</dbReference>
<feature type="compositionally biased region" description="Polar residues" evidence="9">
    <location>
        <begin position="1"/>
        <end position="18"/>
    </location>
</feature>
<keyword evidence="3" id="KW-0633">Potassium transport</keyword>
<gene>
    <name evidence="13" type="ORF">ACHAWU_000334</name>
</gene>
<feature type="region of interest" description="Disordered" evidence="9">
    <location>
        <begin position="1116"/>
        <end position="1137"/>
    </location>
</feature>
<feature type="transmembrane region" description="Helical" evidence="10">
    <location>
        <begin position="679"/>
        <end position="712"/>
    </location>
</feature>
<feature type="compositionally biased region" description="Gly residues" evidence="9">
    <location>
        <begin position="62"/>
        <end position="71"/>
    </location>
</feature>
<dbReference type="Pfam" id="PF22776">
    <property type="entry name" value="K_trans_C"/>
    <property type="match status" value="1"/>
</dbReference>
<comment type="subcellular location">
    <subcellularLocation>
        <location evidence="1">Membrane</location>
        <topology evidence="1">Multi-pass membrane protein</topology>
    </subcellularLocation>
</comment>
<dbReference type="InterPro" id="IPR003855">
    <property type="entry name" value="K+_transporter"/>
</dbReference>
<feature type="transmembrane region" description="Helical" evidence="10">
    <location>
        <begin position="506"/>
        <end position="530"/>
    </location>
</feature>
<protein>
    <recommendedName>
        <fullName evidence="15">Potassium transporter</fullName>
    </recommendedName>
</protein>
<evidence type="ECO:0000256" key="2">
    <source>
        <dbReference type="ARBA" id="ARBA00022448"/>
    </source>
</evidence>
<feature type="domain" description="K+ potassium transporter integral membrane" evidence="11">
    <location>
        <begin position="253"/>
        <end position="623"/>
    </location>
</feature>
<dbReference type="EMBL" id="JALLBG020000188">
    <property type="protein sequence ID" value="KAL3760359.1"/>
    <property type="molecule type" value="Genomic_DNA"/>
</dbReference>
<evidence type="ECO:0000256" key="6">
    <source>
        <dbReference type="ARBA" id="ARBA00022989"/>
    </source>
</evidence>
<keyword evidence="6 10" id="KW-1133">Transmembrane helix</keyword>
<keyword evidence="14" id="KW-1185">Reference proteome</keyword>
<feature type="transmembrane region" description="Helical" evidence="10">
    <location>
        <begin position="476"/>
        <end position="499"/>
    </location>
</feature>
<feature type="domain" description="K+ potassium transporter C-terminal" evidence="12">
    <location>
        <begin position="904"/>
        <end position="1106"/>
    </location>
</feature>
<feature type="transmembrane region" description="Helical" evidence="10">
    <location>
        <begin position="249"/>
        <end position="270"/>
    </location>
</feature>
<feature type="transmembrane region" description="Helical" evidence="10">
    <location>
        <begin position="732"/>
        <end position="752"/>
    </location>
</feature>
<dbReference type="Pfam" id="PF02705">
    <property type="entry name" value="K_trans"/>
    <property type="match status" value="2"/>
</dbReference>
<evidence type="ECO:0000256" key="9">
    <source>
        <dbReference type="SAM" id="MobiDB-lite"/>
    </source>
</evidence>